<dbReference type="EMBL" id="LAZR01010979">
    <property type="protein sequence ID" value="KKM64045.1"/>
    <property type="molecule type" value="Genomic_DNA"/>
</dbReference>
<name>A0A0F9LI74_9ZZZZ</name>
<feature type="transmembrane region" description="Helical" evidence="1">
    <location>
        <begin position="37"/>
        <end position="58"/>
    </location>
</feature>
<gene>
    <name evidence="2" type="ORF">LCGC14_1505300</name>
</gene>
<evidence type="ECO:0000313" key="2">
    <source>
        <dbReference type="EMBL" id="KKM64045.1"/>
    </source>
</evidence>
<dbReference type="AlphaFoldDB" id="A0A0F9LI74"/>
<sequence length="133" mass="15255">MKYLSDVLLIGVCSAILWHFSNIVRYGAHLIQEPDQVVLWGEITFFVLVILGSIYSIWRKMSMIAQGDIHDNDFSSAFYKGKRAGIKEVVDSVEEYCSIVKKEDGLIAIPSVWDITEIKIWWQSKLKEWGIDA</sequence>
<keyword evidence="1" id="KW-0812">Transmembrane</keyword>
<proteinExistence type="predicted"/>
<organism evidence="2">
    <name type="scientific">marine sediment metagenome</name>
    <dbReference type="NCBI Taxonomy" id="412755"/>
    <lineage>
        <taxon>unclassified sequences</taxon>
        <taxon>metagenomes</taxon>
        <taxon>ecological metagenomes</taxon>
    </lineage>
</organism>
<accession>A0A0F9LI74</accession>
<keyword evidence="1" id="KW-0472">Membrane</keyword>
<comment type="caution">
    <text evidence="2">The sequence shown here is derived from an EMBL/GenBank/DDBJ whole genome shotgun (WGS) entry which is preliminary data.</text>
</comment>
<keyword evidence="1" id="KW-1133">Transmembrane helix</keyword>
<protein>
    <submittedName>
        <fullName evidence="2">Uncharacterized protein</fullName>
    </submittedName>
</protein>
<evidence type="ECO:0000256" key="1">
    <source>
        <dbReference type="SAM" id="Phobius"/>
    </source>
</evidence>
<reference evidence="2" key="1">
    <citation type="journal article" date="2015" name="Nature">
        <title>Complex archaea that bridge the gap between prokaryotes and eukaryotes.</title>
        <authorList>
            <person name="Spang A."/>
            <person name="Saw J.H."/>
            <person name="Jorgensen S.L."/>
            <person name="Zaremba-Niedzwiedzka K."/>
            <person name="Martijn J."/>
            <person name="Lind A.E."/>
            <person name="van Eijk R."/>
            <person name="Schleper C."/>
            <person name="Guy L."/>
            <person name="Ettema T.J."/>
        </authorList>
    </citation>
    <scope>NUCLEOTIDE SEQUENCE</scope>
</reference>